<dbReference type="InterPro" id="IPR029044">
    <property type="entry name" value="Nucleotide-diphossugar_trans"/>
</dbReference>
<feature type="domain" description="Heterokaryon incompatibility" evidence="4">
    <location>
        <begin position="420"/>
        <end position="513"/>
    </location>
</feature>
<name>A0AAE0HZL2_9PEZI</name>
<evidence type="ECO:0000259" key="4">
    <source>
        <dbReference type="Pfam" id="PF06985"/>
    </source>
</evidence>
<dbReference type="Pfam" id="PF06985">
    <property type="entry name" value="HET"/>
    <property type="match status" value="1"/>
</dbReference>
<accession>A0AAE0HZL2</accession>
<evidence type="ECO:0000256" key="3">
    <source>
        <dbReference type="ARBA" id="ARBA00022679"/>
    </source>
</evidence>
<organism evidence="5 6">
    <name type="scientific">Apodospora peruviana</name>
    <dbReference type="NCBI Taxonomy" id="516989"/>
    <lineage>
        <taxon>Eukaryota</taxon>
        <taxon>Fungi</taxon>
        <taxon>Dikarya</taxon>
        <taxon>Ascomycota</taxon>
        <taxon>Pezizomycotina</taxon>
        <taxon>Sordariomycetes</taxon>
        <taxon>Sordariomycetidae</taxon>
        <taxon>Sordariales</taxon>
        <taxon>Lasiosphaeriaceae</taxon>
        <taxon>Apodospora</taxon>
    </lineage>
</organism>
<gene>
    <name evidence="5" type="ORF">B0H66DRAFT_624397</name>
</gene>
<dbReference type="InterPro" id="IPR008630">
    <property type="entry name" value="Glyco_trans_34"/>
</dbReference>
<protein>
    <submittedName>
        <fullName evidence="5">Heterokaryon incompatibility protein-domain-containing protein</fullName>
    </submittedName>
</protein>
<reference evidence="5" key="1">
    <citation type="journal article" date="2023" name="Mol. Phylogenet. Evol.">
        <title>Genome-scale phylogeny and comparative genomics of the fungal order Sordariales.</title>
        <authorList>
            <person name="Hensen N."/>
            <person name="Bonometti L."/>
            <person name="Westerberg I."/>
            <person name="Brannstrom I.O."/>
            <person name="Guillou S."/>
            <person name="Cros-Aarteil S."/>
            <person name="Calhoun S."/>
            <person name="Haridas S."/>
            <person name="Kuo A."/>
            <person name="Mondo S."/>
            <person name="Pangilinan J."/>
            <person name="Riley R."/>
            <person name="LaButti K."/>
            <person name="Andreopoulos B."/>
            <person name="Lipzen A."/>
            <person name="Chen C."/>
            <person name="Yan M."/>
            <person name="Daum C."/>
            <person name="Ng V."/>
            <person name="Clum A."/>
            <person name="Steindorff A."/>
            <person name="Ohm R.A."/>
            <person name="Martin F."/>
            <person name="Silar P."/>
            <person name="Natvig D.O."/>
            <person name="Lalanne C."/>
            <person name="Gautier V."/>
            <person name="Ament-Velasquez S.L."/>
            <person name="Kruys A."/>
            <person name="Hutchinson M.I."/>
            <person name="Powell A.J."/>
            <person name="Barry K."/>
            <person name="Miller A.N."/>
            <person name="Grigoriev I.V."/>
            <person name="Debuchy R."/>
            <person name="Gladieux P."/>
            <person name="Hiltunen Thoren M."/>
            <person name="Johannesson H."/>
        </authorList>
    </citation>
    <scope>NUCLEOTIDE SEQUENCE</scope>
    <source>
        <strain evidence="5">CBS 118394</strain>
    </source>
</reference>
<dbReference type="PANTHER" id="PTHR31306:SF3">
    <property type="entry name" value="NUCLEOTIDE-DIPHOSPHO-SUGAR TRANSFERASE DOMAIN-CONTAINING PROTEIN"/>
    <property type="match status" value="1"/>
</dbReference>
<dbReference type="Gene3D" id="3.90.550.10">
    <property type="entry name" value="Spore Coat Polysaccharide Biosynthesis Protein SpsA, Chain A"/>
    <property type="match status" value="1"/>
</dbReference>
<dbReference type="Proteomes" id="UP001283341">
    <property type="component" value="Unassembled WGS sequence"/>
</dbReference>
<proteinExistence type="inferred from homology"/>
<dbReference type="AlphaFoldDB" id="A0AAE0HZL2"/>
<reference evidence="5" key="2">
    <citation type="submission" date="2023-06" db="EMBL/GenBank/DDBJ databases">
        <authorList>
            <consortium name="Lawrence Berkeley National Laboratory"/>
            <person name="Haridas S."/>
            <person name="Hensen N."/>
            <person name="Bonometti L."/>
            <person name="Westerberg I."/>
            <person name="Brannstrom I.O."/>
            <person name="Guillou S."/>
            <person name="Cros-Aarteil S."/>
            <person name="Calhoun S."/>
            <person name="Kuo A."/>
            <person name="Mondo S."/>
            <person name="Pangilinan J."/>
            <person name="Riley R."/>
            <person name="Labutti K."/>
            <person name="Andreopoulos B."/>
            <person name="Lipzen A."/>
            <person name="Chen C."/>
            <person name="Yanf M."/>
            <person name="Daum C."/>
            <person name="Ng V."/>
            <person name="Clum A."/>
            <person name="Steindorff A."/>
            <person name="Ohm R."/>
            <person name="Martin F."/>
            <person name="Silar P."/>
            <person name="Natvig D."/>
            <person name="Lalanne C."/>
            <person name="Gautier V."/>
            <person name="Ament-Velasquez S.L."/>
            <person name="Kruys A."/>
            <person name="Hutchinson M.I."/>
            <person name="Powell A.J."/>
            <person name="Barry K."/>
            <person name="Miller A.N."/>
            <person name="Grigoriev I.V."/>
            <person name="Debuchy R."/>
            <person name="Gladieux P."/>
            <person name="Thoren M.H."/>
            <person name="Johannesson H."/>
        </authorList>
    </citation>
    <scope>NUCLEOTIDE SEQUENCE</scope>
    <source>
        <strain evidence="5">CBS 118394</strain>
    </source>
</reference>
<keyword evidence="2" id="KW-0328">Glycosyltransferase</keyword>
<dbReference type="GO" id="GO:0000139">
    <property type="term" value="C:Golgi membrane"/>
    <property type="evidence" value="ECO:0007669"/>
    <property type="project" value="TreeGrafter"/>
</dbReference>
<sequence length="619" mass="70894">MSTRLSIPQSLRRLLLILLAAIILLAVATGFFGESFRPKLPKVPIVFSNRPSSGGPFYQECRPENETNALDTLPDIIRALWAPLVVPITSPTFRTFDGTDKRLPPPNKLIHTQPLGKRICILDVDTRHLSDDGNVFSSRLPTWDTLKPASAGFLSHYLYAQIHGYTYKFVRPPPYPDRAPHWTKVIFTQHLLRQYDIVITLDYDTLFPSPEVPIEWLLNYWQIDRSTLVAMAEDPNVSINRDLRGHLNLNTGFIIAQSSEQTDRLFGDWANCPSEKRYKGCAKWKDKIFHEQAAFSSHVRYDFLDGYSVDSHPGYIRTLPCNEANGIPETRKLGCTGQLVRHYWGDKVLGKKGFGEGVLRALTPLLTKGAFGDGYVVEDFRGKVLDGDRIVDLDEELEGLGTRKGARRERLHFDIKYIWVKYIWVDAICINQLDFGERARQVFLMQHIYKKAIVGVHLDVGDDETDYLAFSTLKEIGEKESKGLRLAVSDDAWSSLHVFFCKPWFKRMWVIQEFVLAEPRPAMILAAWSIFRMESDCLTHAQKIAMRDGIREYLTLSEIKLELEKRRPPQLLSSLLWSFRDRHATDPRDKVYSLMGVLSESSADCNSSIDAQIFPWMDH</sequence>
<dbReference type="InterPro" id="IPR010730">
    <property type="entry name" value="HET"/>
</dbReference>
<evidence type="ECO:0000313" key="6">
    <source>
        <dbReference type="Proteomes" id="UP001283341"/>
    </source>
</evidence>
<dbReference type="GO" id="GO:0006487">
    <property type="term" value="P:protein N-linked glycosylation"/>
    <property type="evidence" value="ECO:0007669"/>
    <property type="project" value="TreeGrafter"/>
</dbReference>
<evidence type="ECO:0000313" key="5">
    <source>
        <dbReference type="EMBL" id="KAK3315745.1"/>
    </source>
</evidence>
<evidence type="ECO:0000256" key="2">
    <source>
        <dbReference type="ARBA" id="ARBA00022676"/>
    </source>
</evidence>
<keyword evidence="6" id="KW-1185">Reference proteome</keyword>
<evidence type="ECO:0000256" key="1">
    <source>
        <dbReference type="ARBA" id="ARBA00005664"/>
    </source>
</evidence>
<comment type="caution">
    <text evidence="5">The sequence shown here is derived from an EMBL/GenBank/DDBJ whole genome shotgun (WGS) entry which is preliminary data.</text>
</comment>
<dbReference type="GO" id="GO:0016757">
    <property type="term" value="F:glycosyltransferase activity"/>
    <property type="evidence" value="ECO:0007669"/>
    <property type="project" value="UniProtKB-KW"/>
</dbReference>
<dbReference type="EMBL" id="JAUEDM010000005">
    <property type="protein sequence ID" value="KAK3315745.1"/>
    <property type="molecule type" value="Genomic_DNA"/>
</dbReference>
<dbReference type="PANTHER" id="PTHR31306">
    <property type="entry name" value="ALPHA-1,6-MANNOSYLTRANSFERASE MNN11-RELATED"/>
    <property type="match status" value="1"/>
</dbReference>
<comment type="similarity">
    <text evidence="1">Belongs to the glycosyltransferase 34 family.</text>
</comment>
<keyword evidence="3" id="KW-0808">Transferase</keyword>